<sequence length="586" mass="66846">MANSQNADFIPSLVTPYGSHSNNSCGYCKGLSEKQHTTWGMGTERLTVSDYQYLIDRGWRRSGTYCYKPLDEVTCCPCYTIRCDALKFHPTRSQKRVLKTMAKYLRLGEVDTRRSEGDAWRSDLKYPQLHKAGELTLNPQGDAPTAENSSLSAPGEENVECGVHSTSKHASSTACGDKDKQTKAKKEVRSPVHPSGDSTSSQQSSSPVKARARRWALKQQRLASRAAREKRSVADLMQEYQERRAKRMLKNQPKPLEEYLKVDQCKPFKHKLEIRLVRSSPRSDQFRASFEASHLVYQKYQMAVHGDKEDECTVSQFERFLVDSPLVPDTRQPESASILAPSFGSYHQQYWLDGKNLIAVGVIDLLPKCLSSVYFFYDPAYAFLNLGTYSALREIAFVRELIRSYGPDSPTPVDSYLRFDSYYMGYFIRSCPKMSYKARYHPSYLACPVSYAWIPIDECLKRLDCATDDKLTRFSADEIEDEYAIPANLSDIEVDSKVICRLRSEQRRRKKRRSTGAAQSSLERKTGAGEEEEREECEGDDDEIYGFPITLEMLTPYLRPNGRAILHEWTRLIGQRALSGHIQIIL</sequence>
<dbReference type="AlphaFoldDB" id="A0AAV2TCJ3"/>
<evidence type="ECO:0000256" key="3">
    <source>
        <dbReference type="ARBA" id="ARBA00022786"/>
    </source>
</evidence>
<dbReference type="Proteomes" id="UP001497525">
    <property type="component" value="Unassembled WGS sequence"/>
</dbReference>
<comment type="caution">
    <text evidence="9">The sequence shown here is derived from an EMBL/GenBank/DDBJ whole genome shotgun (WGS) entry which is preliminary data.</text>
</comment>
<feature type="domain" description="N-end rule aminoacyl transferase C-terminal" evidence="8">
    <location>
        <begin position="296"/>
        <end position="447"/>
    </location>
</feature>
<feature type="region of interest" description="Disordered" evidence="6">
    <location>
        <begin position="135"/>
        <end position="212"/>
    </location>
</feature>
<dbReference type="Pfam" id="PF04377">
    <property type="entry name" value="ATE_C"/>
    <property type="match status" value="1"/>
</dbReference>
<dbReference type="PIRSF" id="PIRSF037207">
    <property type="entry name" value="ATE1_euk"/>
    <property type="match status" value="1"/>
</dbReference>
<feature type="compositionally biased region" description="Basic and acidic residues" evidence="6">
    <location>
        <begin position="176"/>
        <end position="190"/>
    </location>
</feature>
<evidence type="ECO:0000259" key="8">
    <source>
        <dbReference type="Pfam" id="PF04377"/>
    </source>
</evidence>
<feature type="domain" description="N-end aminoacyl transferase N-terminal" evidence="7">
    <location>
        <begin position="24"/>
        <end position="96"/>
    </location>
</feature>
<dbReference type="PANTHER" id="PTHR21367:SF1">
    <property type="entry name" value="ARGINYL-TRNA--PROTEIN TRANSFERASE 1"/>
    <property type="match status" value="1"/>
</dbReference>
<dbReference type="InterPro" id="IPR007471">
    <property type="entry name" value="N-end_Aminoacyl_Trfase_N"/>
</dbReference>
<evidence type="ECO:0000256" key="5">
    <source>
        <dbReference type="PIRNR" id="PIRNR037207"/>
    </source>
</evidence>
<dbReference type="InterPro" id="IPR007472">
    <property type="entry name" value="N-end_Aminoacyl_Trfase_C"/>
</dbReference>
<evidence type="ECO:0000256" key="1">
    <source>
        <dbReference type="ARBA" id="ARBA00009991"/>
    </source>
</evidence>
<organism evidence="9 10">
    <name type="scientific">Calicophoron daubneyi</name>
    <name type="common">Rumen fluke</name>
    <name type="synonym">Paramphistomum daubneyi</name>
    <dbReference type="NCBI Taxonomy" id="300641"/>
    <lineage>
        <taxon>Eukaryota</taxon>
        <taxon>Metazoa</taxon>
        <taxon>Spiralia</taxon>
        <taxon>Lophotrochozoa</taxon>
        <taxon>Platyhelminthes</taxon>
        <taxon>Trematoda</taxon>
        <taxon>Digenea</taxon>
        <taxon>Plagiorchiida</taxon>
        <taxon>Pronocephalata</taxon>
        <taxon>Paramphistomoidea</taxon>
        <taxon>Paramphistomidae</taxon>
        <taxon>Calicophoron</taxon>
    </lineage>
</organism>
<dbReference type="GO" id="GO:0004057">
    <property type="term" value="F:arginyl-tRNA--protein transferase activity"/>
    <property type="evidence" value="ECO:0007669"/>
    <property type="project" value="UniProtKB-EC"/>
</dbReference>
<comment type="catalytic activity">
    <reaction evidence="5">
        <text>an N-terminal L-alpha-aminoacyl-[protein] + L-arginyl-tRNA(Arg) = an N-terminal L-arginyl-L-aminoacyl-[protein] + tRNA(Arg) + H(+)</text>
        <dbReference type="Rhea" id="RHEA:10208"/>
        <dbReference type="Rhea" id="RHEA-COMP:9658"/>
        <dbReference type="Rhea" id="RHEA-COMP:9673"/>
        <dbReference type="Rhea" id="RHEA-COMP:10636"/>
        <dbReference type="Rhea" id="RHEA-COMP:10638"/>
        <dbReference type="ChEBI" id="CHEBI:15378"/>
        <dbReference type="ChEBI" id="CHEBI:78442"/>
        <dbReference type="ChEBI" id="CHEBI:78513"/>
        <dbReference type="ChEBI" id="CHEBI:78597"/>
        <dbReference type="ChEBI" id="CHEBI:83562"/>
        <dbReference type="EC" id="2.3.2.8"/>
    </reaction>
</comment>
<dbReference type="GO" id="GO:0005737">
    <property type="term" value="C:cytoplasm"/>
    <property type="evidence" value="ECO:0007669"/>
    <property type="project" value="TreeGrafter"/>
</dbReference>
<dbReference type="InterPro" id="IPR030700">
    <property type="entry name" value="N-end_Aminoacyl_Trfase"/>
</dbReference>
<feature type="region of interest" description="Disordered" evidence="6">
    <location>
        <begin position="509"/>
        <end position="539"/>
    </location>
</feature>
<dbReference type="InterPro" id="IPR017137">
    <property type="entry name" value="Arg-tRNA-P_Trfase_1_euk"/>
</dbReference>
<evidence type="ECO:0000259" key="7">
    <source>
        <dbReference type="Pfam" id="PF04376"/>
    </source>
</evidence>
<dbReference type="PANTHER" id="PTHR21367">
    <property type="entry name" value="ARGININE-TRNA-PROTEIN TRANSFERASE 1"/>
    <property type="match status" value="1"/>
</dbReference>
<evidence type="ECO:0000256" key="4">
    <source>
        <dbReference type="ARBA" id="ARBA00023315"/>
    </source>
</evidence>
<protein>
    <recommendedName>
        <fullName evidence="5">Arginyl-tRNA--protein transferase 1</fullName>
        <shortName evidence="5">Arginyltransferase 1</shortName>
        <shortName evidence="5">R-transferase 1</shortName>
        <ecNumber evidence="5">2.3.2.8</ecNumber>
    </recommendedName>
    <alternativeName>
        <fullName evidence="5">Arginine-tRNA--protein transferase 1</fullName>
    </alternativeName>
</protein>
<keyword evidence="4 5" id="KW-0012">Acyltransferase</keyword>
<dbReference type="EMBL" id="CAXLJL010000151">
    <property type="protein sequence ID" value="CAL5133048.1"/>
    <property type="molecule type" value="Genomic_DNA"/>
</dbReference>
<evidence type="ECO:0000256" key="6">
    <source>
        <dbReference type="SAM" id="MobiDB-lite"/>
    </source>
</evidence>
<comment type="function">
    <text evidence="5">Involved in the post-translational conjugation of arginine to the N-terminal aspartate or glutamate of a protein. This arginylation is required for degradation of the protein via the ubiquitin pathway.</text>
</comment>
<name>A0AAV2TCJ3_CALDB</name>
<dbReference type="Pfam" id="PF04376">
    <property type="entry name" value="ATE_N"/>
    <property type="match status" value="1"/>
</dbReference>
<reference evidence="9" key="1">
    <citation type="submission" date="2024-06" db="EMBL/GenBank/DDBJ databases">
        <authorList>
            <person name="Liu X."/>
            <person name="Lenzi L."/>
            <person name="Haldenby T S."/>
            <person name="Uol C."/>
        </authorList>
    </citation>
    <scope>NUCLEOTIDE SEQUENCE</scope>
</reference>
<feature type="compositionally biased region" description="Acidic residues" evidence="6">
    <location>
        <begin position="529"/>
        <end position="539"/>
    </location>
</feature>
<dbReference type="EC" id="2.3.2.8" evidence="5"/>
<evidence type="ECO:0000313" key="9">
    <source>
        <dbReference type="EMBL" id="CAL5133048.1"/>
    </source>
</evidence>
<gene>
    <name evidence="9" type="ORF">CDAUBV1_LOCUS6334</name>
</gene>
<evidence type="ECO:0000256" key="2">
    <source>
        <dbReference type="ARBA" id="ARBA00022679"/>
    </source>
</evidence>
<comment type="similarity">
    <text evidence="1 5">Belongs to the R-transferase family.</text>
</comment>
<feature type="compositionally biased region" description="Polar residues" evidence="6">
    <location>
        <begin position="164"/>
        <end position="174"/>
    </location>
</feature>
<keyword evidence="3 5" id="KW-0833">Ubl conjugation pathway</keyword>
<accession>A0AAV2TCJ3</accession>
<proteinExistence type="inferred from homology"/>
<keyword evidence="2 5" id="KW-0808">Transferase</keyword>
<evidence type="ECO:0000313" key="10">
    <source>
        <dbReference type="Proteomes" id="UP001497525"/>
    </source>
</evidence>